<evidence type="ECO:0000313" key="2">
    <source>
        <dbReference type="EMBL" id="MDQ0319614.1"/>
    </source>
</evidence>
<gene>
    <name evidence="2" type="ORF">QO002_001752</name>
</gene>
<name>A0ABU0BPE5_9HYPH</name>
<evidence type="ECO:0000313" key="3">
    <source>
        <dbReference type="Proteomes" id="UP001230207"/>
    </source>
</evidence>
<organism evidence="2 3">
    <name type="scientific">Pararhizobium capsulatum DSM 1112</name>
    <dbReference type="NCBI Taxonomy" id="1121113"/>
    <lineage>
        <taxon>Bacteria</taxon>
        <taxon>Pseudomonadati</taxon>
        <taxon>Pseudomonadota</taxon>
        <taxon>Alphaproteobacteria</taxon>
        <taxon>Hyphomicrobiales</taxon>
        <taxon>Rhizobiaceae</taxon>
        <taxon>Rhizobium/Agrobacterium group</taxon>
        <taxon>Pararhizobium</taxon>
    </lineage>
</organism>
<evidence type="ECO:0000259" key="1">
    <source>
        <dbReference type="Pfam" id="PF23666"/>
    </source>
</evidence>
<accession>A0ABU0BPE5</accession>
<dbReference type="Proteomes" id="UP001230207">
    <property type="component" value="Unassembled WGS sequence"/>
</dbReference>
<comment type="caution">
    <text evidence="2">The sequence shown here is derived from an EMBL/GenBank/DDBJ whole genome shotgun (WGS) entry which is preliminary data.</text>
</comment>
<proteinExistence type="predicted"/>
<sequence>MDLPQYDGAASFARAAVFARPWRPAMLSSSATTDGYRLRQRFDRPAKTGMLTAALAPGVAGRFDWSQALLVNLDFGGLSSASRIAVLNGQNRLAVQAANGVWEVIGFLEAEEVAAGQWRLSGLLRGLHGTGDAMAAGSGTGAVAVVLDEAVKSIGLGADETGRLLNFIVEAAGETAVGPFAFSGGIRAATPVAPVHLTAERLTGGDIRLSWIRCARRDADHWLDGDIALDEAEERYRIDILDGETVKRASESPTTSFIYTAADETTDFGGPLSTISIRVRQLGAKVGLGVPARAVLAL</sequence>
<feature type="domain" description="Rcc01698-like C-terminal" evidence="1">
    <location>
        <begin position="46"/>
        <end position="143"/>
    </location>
</feature>
<dbReference type="InterPro" id="IPR056490">
    <property type="entry name" value="Rcc01698_C"/>
</dbReference>
<dbReference type="EMBL" id="JAUSVF010000001">
    <property type="protein sequence ID" value="MDQ0319614.1"/>
    <property type="molecule type" value="Genomic_DNA"/>
</dbReference>
<protein>
    <recommendedName>
        <fullName evidence="1">Rcc01698-like C-terminal domain-containing protein</fullName>
    </recommendedName>
</protein>
<dbReference type="Pfam" id="PF23666">
    <property type="entry name" value="Rcc01698_C"/>
    <property type="match status" value="1"/>
</dbReference>
<reference evidence="2 3" key="1">
    <citation type="submission" date="2023-07" db="EMBL/GenBank/DDBJ databases">
        <title>Genomic Encyclopedia of Type Strains, Phase IV (KMG-IV): sequencing the most valuable type-strain genomes for metagenomic binning, comparative biology and taxonomic classification.</title>
        <authorList>
            <person name="Goeker M."/>
        </authorList>
    </citation>
    <scope>NUCLEOTIDE SEQUENCE [LARGE SCALE GENOMIC DNA]</scope>
    <source>
        <strain evidence="2 3">DSM 1112</strain>
    </source>
</reference>
<keyword evidence="3" id="KW-1185">Reference proteome</keyword>